<dbReference type="OrthoDB" id="10066125at2759"/>
<comment type="similarity">
    <text evidence="1">Belongs to the SMAP family.</text>
</comment>
<dbReference type="InterPro" id="IPR028124">
    <property type="entry name" value="SMAP_dom"/>
</dbReference>
<feature type="compositionally biased region" description="Basic and acidic residues" evidence="3">
    <location>
        <begin position="141"/>
        <end position="154"/>
    </location>
</feature>
<dbReference type="Proteomes" id="UP000515135">
    <property type="component" value="Unplaced"/>
</dbReference>
<evidence type="ECO:0000256" key="3">
    <source>
        <dbReference type="SAM" id="MobiDB-lite"/>
    </source>
</evidence>
<feature type="region of interest" description="Disordered" evidence="3">
    <location>
        <begin position="1"/>
        <end position="179"/>
    </location>
</feature>
<dbReference type="KEGG" id="bbel:109463414"/>
<dbReference type="GeneID" id="109463414"/>
<evidence type="ECO:0000256" key="2">
    <source>
        <dbReference type="ARBA" id="ARBA00016161"/>
    </source>
</evidence>
<feature type="compositionally biased region" description="Basic and acidic residues" evidence="3">
    <location>
        <begin position="23"/>
        <end position="42"/>
    </location>
</feature>
<feature type="compositionally biased region" description="Basic and acidic residues" evidence="3">
    <location>
        <begin position="1"/>
        <end position="16"/>
    </location>
</feature>
<dbReference type="PANTHER" id="PTHR22175:SF0">
    <property type="entry name" value="SMALL ACIDIC PROTEIN"/>
    <property type="match status" value="1"/>
</dbReference>
<feature type="domain" description="Small acidic protein-like" evidence="4">
    <location>
        <begin position="31"/>
        <end position="109"/>
    </location>
</feature>
<keyword evidence="5" id="KW-1185">Reference proteome</keyword>
<evidence type="ECO:0000313" key="5">
    <source>
        <dbReference type="Proteomes" id="UP000515135"/>
    </source>
</evidence>
<protein>
    <recommendedName>
        <fullName evidence="2">Small acidic protein</fullName>
    </recommendedName>
</protein>
<dbReference type="AlphaFoldDB" id="A0A6P4YAE6"/>
<gene>
    <name evidence="6" type="primary">LOC109463414</name>
</gene>
<dbReference type="InterPro" id="IPR026714">
    <property type="entry name" value="SMAP"/>
</dbReference>
<evidence type="ECO:0000259" key="4">
    <source>
        <dbReference type="Pfam" id="PF15477"/>
    </source>
</evidence>
<dbReference type="Pfam" id="PF15477">
    <property type="entry name" value="SMAP"/>
    <property type="match status" value="1"/>
</dbReference>
<dbReference type="PANTHER" id="PTHR22175">
    <property type="entry name" value="SMALL ACIDIC PROTEIN-RELATED"/>
    <property type="match status" value="1"/>
</dbReference>
<feature type="compositionally biased region" description="Polar residues" evidence="3">
    <location>
        <begin position="122"/>
        <end position="140"/>
    </location>
</feature>
<evidence type="ECO:0000313" key="6">
    <source>
        <dbReference type="RefSeq" id="XP_019615792.1"/>
    </source>
</evidence>
<feature type="compositionally biased region" description="Basic residues" evidence="3">
    <location>
        <begin position="52"/>
        <end position="61"/>
    </location>
</feature>
<feature type="compositionally biased region" description="Basic and acidic residues" evidence="3">
    <location>
        <begin position="164"/>
        <end position="179"/>
    </location>
</feature>
<evidence type="ECO:0000256" key="1">
    <source>
        <dbReference type="ARBA" id="ARBA00006502"/>
    </source>
</evidence>
<dbReference type="RefSeq" id="XP_019615792.1">
    <property type="nucleotide sequence ID" value="XM_019760233.1"/>
</dbReference>
<feature type="compositionally biased region" description="Basic and acidic residues" evidence="3">
    <location>
        <begin position="62"/>
        <end position="88"/>
    </location>
</feature>
<name>A0A6P4YAE6_BRABE</name>
<reference evidence="6" key="1">
    <citation type="submission" date="2025-08" db="UniProtKB">
        <authorList>
            <consortium name="RefSeq"/>
        </authorList>
    </citation>
    <scope>IDENTIFICATION</scope>
    <source>
        <tissue evidence="6">Gonad</tissue>
    </source>
</reference>
<proteinExistence type="inferred from homology"/>
<sequence>MSSETSKDDRRGEKRQAPSSESVDIHSANRWESADLGDDQRKQKFLRLMGASKRKEHHGKIHIGESHKLLVHSRSGEEERHVQQDLEHQFQQGLESKLTGKARRHVGLGYQEPEPEDHGEGQRSQPSAESNPTSSQSQDDSNSKTEKKEEKKGTDLSTKPPDSTQEKGETEKDHRSKEL</sequence>
<accession>A0A6P4YAE6</accession>
<organism evidence="5 6">
    <name type="scientific">Branchiostoma belcheri</name>
    <name type="common">Amphioxus</name>
    <dbReference type="NCBI Taxonomy" id="7741"/>
    <lineage>
        <taxon>Eukaryota</taxon>
        <taxon>Metazoa</taxon>
        <taxon>Chordata</taxon>
        <taxon>Cephalochordata</taxon>
        <taxon>Leptocardii</taxon>
        <taxon>Amphioxiformes</taxon>
        <taxon>Branchiostomatidae</taxon>
        <taxon>Branchiostoma</taxon>
    </lineage>
</organism>